<dbReference type="RefSeq" id="WP_254572766.1">
    <property type="nucleotide sequence ID" value="NZ_CP098502.1"/>
</dbReference>
<dbReference type="InterPro" id="IPR010287">
    <property type="entry name" value="DUF892_YciF-like"/>
</dbReference>
<evidence type="ECO:0000313" key="2">
    <source>
        <dbReference type="EMBL" id="UTI66088.1"/>
    </source>
</evidence>
<evidence type="ECO:0000313" key="3">
    <source>
        <dbReference type="Proteomes" id="UP001056035"/>
    </source>
</evidence>
<dbReference type="InterPro" id="IPR012347">
    <property type="entry name" value="Ferritin-like"/>
</dbReference>
<protein>
    <submittedName>
        <fullName evidence="2">Ferritin-like domain-containing protein</fullName>
    </submittedName>
</protein>
<accession>A0ABY5DXN6</accession>
<sequence>MAKSTTPIRDAVLVKYLNEAYGKEEQLQTALKAQIALAQRPTLKRALTDHLKVTKAQSRALKARIKALGGTAVSGPDLPGPDAVSDVATTAAAVANKAIATAKGPLQALRGTSPGDNQLRNVRDCFWNEAEEIAHYNVIEAAAEALGDKETAQLARRHRREEEKMQNFLAREIPKIVKDVMKDEVPKEERATPARRRTTTSRTSSATKKSTTSGRSTSTPARRRAKAAA</sequence>
<reference evidence="2 3" key="1">
    <citation type="submission" date="2022-06" db="EMBL/GenBank/DDBJ databases">
        <title>Paraconexibacter antarcticus.</title>
        <authorList>
            <person name="Kim C.S."/>
        </authorList>
    </citation>
    <scope>NUCLEOTIDE SEQUENCE [LARGE SCALE GENOMIC DNA]</scope>
    <source>
        <strain evidence="2 3">02-257</strain>
    </source>
</reference>
<feature type="compositionally biased region" description="Basic and acidic residues" evidence="1">
    <location>
        <begin position="175"/>
        <end position="192"/>
    </location>
</feature>
<keyword evidence="3" id="KW-1185">Reference proteome</keyword>
<dbReference type="Proteomes" id="UP001056035">
    <property type="component" value="Chromosome"/>
</dbReference>
<evidence type="ECO:0000256" key="1">
    <source>
        <dbReference type="SAM" id="MobiDB-lite"/>
    </source>
</evidence>
<name>A0ABY5DXN6_9ACTN</name>
<gene>
    <name evidence="2" type="ORF">NBH00_07750</name>
</gene>
<dbReference type="SUPFAM" id="SSF47240">
    <property type="entry name" value="Ferritin-like"/>
    <property type="match status" value="1"/>
</dbReference>
<dbReference type="EMBL" id="CP098502">
    <property type="protein sequence ID" value="UTI66088.1"/>
    <property type="molecule type" value="Genomic_DNA"/>
</dbReference>
<dbReference type="InterPro" id="IPR009078">
    <property type="entry name" value="Ferritin-like_SF"/>
</dbReference>
<dbReference type="Gene3D" id="1.20.1260.10">
    <property type="match status" value="1"/>
</dbReference>
<feature type="compositionally biased region" description="Low complexity" evidence="1">
    <location>
        <begin position="200"/>
        <end position="220"/>
    </location>
</feature>
<organism evidence="2 3">
    <name type="scientific">Paraconexibacter antarcticus</name>
    <dbReference type="NCBI Taxonomy" id="2949664"/>
    <lineage>
        <taxon>Bacteria</taxon>
        <taxon>Bacillati</taxon>
        <taxon>Actinomycetota</taxon>
        <taxon>Thermoleophilia</taxon>
        <taxon>Solirubrobacterales</taxon>
        <taxon>Paraconexibacteraceae</taxon>
        <taxon>Paraconexibacter</taxon>
    </lineage>
</organism>
<dbReference type="Pfam" id="PF05974">
    <property type="entry name" value="DUF892"/>
    <property type="match status" value="1"/>
</dbReference>
<proteinExistence type="predicted"/>
<feature type="region of interest" description="Disordered" evidence="1">
    <location>
        <begin position="175"/>
        <end position="229"/>
    </location>
</feature>